<dbReference type="EMBL" id="FXAV01000013">
    <property type="protein sequence ID" value="SMG53352.1"/>
    <property type="molecule type" value="Genomic_DNA"/>
</dbReference>
<evidence type="ECO:0000259" key="2">
    <source>
        <dbReference type="Pfam" id="PF01243"/>
    </source>
</evidence>
<reference evidence="3 4" key="1">
    <citation type="submission" date="2017-04" db="EMBL/GenBank/DDBJ databases">
        <authorList>
            <person name="Varghese N."/>
            <person name="Submissions S."/>
        </authorList>
    </citation>
    <scope>NUCLEOTIDE SEQUENCE [LARGE SCALE GENOMIC DNA]</scope>
    <source>
        <strain evidence="3 4">J3</strain>
    </source>
</reference>
<protein>
    <submittedName>
        <fullName evidence="3">Pyridoxamine 5'-phosphate oxidase</fullName>
    </submittedName>
</protein>
<keyword evidence="1" id="KW-0560">Oxidoreductase</keyword>
<dbReference type="InterPro" id="IPR011576">
    <property type="entry name" value="Pyridox_Oxase_N"/>
</dbReference>
<comment type="caution">
    <text evidence="3">The sequence shown here is derived from an EMBL/GenBank/DDBJ whole genome shotgun (WGS) entry which is preliminary data.</text>
</comment>
<feature type="domain" description="Pyridoxamine 5'-phosphate oxidase N-terminal" evidence="2">
    <location>
        <begin position="8"/>
        <end position="105"/>
    </location>
</feature>
<name>A0ABY1MF21_RHORH</name>
<organism evidence="3 4">
    <name type="scientific">Rhodococcus rhodochrous J3</name>
    <dbReference type="NCBI Taxonomy" id="903528"/>
    <lineage>
        <taxon>Bacteria</taxon>
        <taxon>Bacillati</taxon>
        <taxon>Actinomycetota</taxon>
        <taxon>Actinomycetes</taxon>
        <taxon>Mycobacteriales</taxon>
        <taxon>Nocardiaceae</taxon>
        <taxon>Rhodococcus</taxon>
    </lineage>
</organism>
<keyword evidence="4" id="KW-1185">Reference proteome</keyword>
<dbReference type="PANTHER" id="PTHR35176">
    <property type="entry name" value="HEME OXYGENASE HI_0854-RELATED"/>
    <property type="match status" value="1"/>
</dbReference>
<evidence type="ECO:0000313" key="4">
    <source>
        <dbReference type="Proteomes" id="UP000193566"/>
    </source>
</evidence>
<accession>A0ABY1MF21</accession>
<gene>
    <name evidence="3" type="ORF">SAMN02745947_04048</name>
</gene>
<dbReference type="Proteomes" id="UP000193566">
    <property type="component" value="Unassembled WGS sequence"/>
</dbReference>
<dbReference type="RefSeq" id="WP_085470016.1">
    <property type="nucleotide sequence ID" value="NZ_FXAV01000013.1"/>
</dbReference>
<dbReference type="InterPro" id="IPR012349">
    <property type="entry name" value="Split_barrel_FMN-bd"/>
</dbReference>
<proteinExistence type="predicted"/>
<evidence type="ECO:0000313" key="3">
    <source>
        <dbReference type="EMBL" id="SMG53352.1"/>
    </source>
</evidence>
<dbReference type="Pfam" id="PF01243">
    <property type="entry name" value="PNPOx_N"/>
    <property type="match status" value="1"/>
</dbReference>
<dbReference type="PANTHER" id="PTHR35176:SF6">
    <property type="entry name" value="HEME OXYGENASE HI_0854-RELATED"/>
    <property type="match status" value="1"/>
</dbReference>
<dbReference type="SUPFAM" id="SSF50475">
    <property type="entry name" value="FMN-binding split barrel"/>
    <property type="match status" value="1"/>
</dbReference>
<sequence length="148" mass="16463">MRPDDPLVRTYLESSMVARVATRTPKGRPAMTPLWFFARGGRLHLGTSQASVVARNARANPDVVVLLDLPGPARSSEHVLRLRGRATVRDGTPSLPVLLGLARKYYLAGWRSELAHARQWRLRNGYYAQADGAVLEIEPLDAELLRQP</sequence>
<dbReference type="Gene3D" id="2.30.110.10">
    <property type="entry name" value="Electron Transport, Fmn-binding Protein, Chain A"/>
    <property type="match status" value="1"/>
</dbReference>
<evidence type="ECO:0000256" key="1">
    <source>
        <dbReference type="ARBA" id="ARBA00023002"/>
    </source>
</evidence>
<dbReference type="InterPro" id="IPR052019">
    <property type="entry name" value="F420H2_bilvrd_red/Heme_oxyg"/>
</dbReference>